<name>A0A076LGJ8_9GAMM</name>
<reference evidence="1 2" key="1">
    <citation type="journal article" date="2012" name="PLoS ONE">
        <title>Edwardsiella comparative phylogenomics reveal the new intra/inter-species taxonomic relationships, virulence evolution and niche adaptation mechanisms.</title>
        <authorList>
            <person name="Yang M."/>
            <person name="Lv Y."/>
            <person name="Xiao J."/>
            <person name="Wu H."/>
            <person name="Zheng H."/>
            <person name="Liu Q."/>
            <person name="Zhang Y."/>
            <person name="Wang Q."/>
        </authorList>
    </citation>
    <scope>NUCLEOTIDE SEQUENCE [LARGE SCALE GENOMIC DNA]</scope>
    <source>
        <strain evidence="2">080813</strain>
    </source>
</reference>
<organism evidence="1 2">
    <name type="scientific">Edwardsiella anguillarum ET080813</name>
    <dbReference type="NCBI Taxonomy" id="667120"/>
    <lineage>
        <taxon>Bacteria</taxon>
        <taxon>Pseudomonadati</taxon>
        <taxon>Pseudomonadota</taxon>
        <taxon>Gammaproteobacteria</taxon>
        <taxon>Enterobacterales</taxon>
        <taxon>Hafniaceae</taxon>
        <taxon>Edwardsiella</taxon>
    </lineage>
</organism>
<evidence type="ECO:0000313" key="2">
    <source>
        <dbReference type="Proteomes" id="UP000028681"/>
    </source>
</evidence>
<proteinExistence type="predicted"/>
<dbReference type="EMBL" id="CP006664">
    <property type="protein sequence ID" value="AIJ07675.1"/>
    <property type="molecule type" value="Genomic_DNA"/>
</dbReference>
<dbReference type="HOGENOM" id="CLU_3006955_0_0_6"/>
<protein>
    <submittedName>
        <fullName evidence="1">ISYps1 transposase</fullName>
    </submittedName>
</protein>
<evidence type="ECO:0000313" key="1">
    <source>
        <dbReference type="EMBL" id="AIJ07675.1"/>
    </source>
</evidence>
<dbReference type="AlphaFoldDB" id="A0A076LGJ8"/>
<dbReference type="KEGG" id="ete:ETEE_1216"/>
<gene>
    <name evidence="1" type="ORF">ETEE_1216</name>
</gene>
<dbReference type="Proteomes" id="UP000028681">
    <property type="component" value="Chromosome"/>
</dbReference>
<sequence>MSSHHGAQDSEFIDKNGANTAILVTPNGDSSIDEIITISKGRYLNHLIEQALWNIK</sequence>
<accession>A0A076LGJ8</accession>